<gene>
    <name evidence="2" type="ORF">DIS24_g6120</name>
</gene>
<accession>A0AA39YIM9</accession>
<keyword evidence="3" id="KW-1185">Reference proteome</keyword>
<name>A0AA39YIM9_9PEZI</name>
<feature type="compositionally biased region" description="Basic and acidic residues" evidence="1">
    <location>
        <begin position="188"/>
        <end position="202"/>
    </location>
</feature>
<comment type="caution">
    <text evidence="2">The sequence shown here is derived from an EMBL/GenBank/DDBJ whole genome shotgun (WGS) entry which is preliminary data.</text>
</comment>
<feature type="region of interest" description="Disordered" evidence="1">
    <location>
        <begin position="165"/>
        <end position="229"/>
    </location>
</feature>
<organism evidence="2 3">
    <name type="scientific">Lasiodiplodia hormozganensis</name>
    <dbReference type="NCBI Taxonomy" id="869390"/>
    <lineage>
        <taxon>Eukaryota</taxon>
        <taxon>Fungi</taxon>
        <taxon>Dikarya</taxon>
        <taxon>Ascomycota</taxon>
        <taxon>Pezizomycotina</taxon>
        <taxon>Dothideomycetes</taxon>
        <taxon>Dothideomycetes incertae sedis</taxon>
        <taxon>Botryosphaeriales</taxon>
        <taxon>Botryosphaeriaceae</taxon>
        <taxon>Lasiodiplodia</taxon>
    </lineage>
</organism>
<reference evidence="2" key="1">
    <citation type="submission" date="2023-06" db="EMBL/GenBank/DDBJ databases">
        <title>Multi-omics analyses reveal the molecular pathogenesis toolkit of Lasiodiplodia hormozganensis, a cross-kingdom pathogen.</title>
        <authorList>
            <person name="Felix C."/>
            <person name="Meneses R."/>
            <person name="Goncalves M.F.M."/>
            <person name="Tilleman L."/>
            <person name="Duarte A.S."/>
            <person name="Jorrin-Novo J.V."/>
            <person name="Van De Peer Y."/>
            <person name="Deforce D."/>
            <person name="Van Nieuwerburgh F."/>
            <person name="Esteves A.C."/>
            <person name="Alves A."/>
        </authorList>
    </citation>
    <scope>NUCLEOTIDE SEQUENCE</scope>
    <source>
        <strain evidence="2">CBS 339.90</strain>
    </source>
</reference>
<sequence length="229" mass="24072">MCCEEHHICKHCNQIITSTTDRCFAWRAGCADGDHRNPGTEFGSGDRCFCPDGEEIVEEFYHDDDGFYCPNCSSAPHHPQLSSSGRYRNDRPRPPPIDPVSGEEVVAVAAVDDSPTSCSDGTYSASSDEGAGAAAAAATTPTTANATNKGAGSWRMRVRKIVSGTTRLAGAGKRREDDDVDQPAAAVLRDHELRPSSADKRGTKATVTSAASVNGDGGAAEQNGPSSLL</sequence>
<protein>
    <submittedName>
        <fullName evidence="2">Uncharacterized protein</fullName>
    </submittedName>
</protein>
<proteinExistence type="predicted"/>
<dbReference type="AlphaFoldDB" id="A0AA39YIM9"/>
<dbReference type="Proteomes" id="UP001175001">
    <property type="component" value="Unassembled WGS sequence"/>
</dbReference>
<dbReference type="EMBL" id="JAUJDW010000028">
    <property type="protein sequence ID" value="KAK0653326.1"/>
    <property type="molecule type" value="Genomic_DNA"/>
</dbReference>
<evidence type="ECO:0000313" key="2">
    <source>
        <dbReference type="EMBL" id="KAK0653326.1"/>
    </source>
</evidence>
<feature type="region of interest" description="Disordered" evidence="1">
    <location>
        <begin position="78"/>
        <end position="100"/>
    </location>
</feature>
<evidence type="ECO:0000313" key="3">
    <source>
        <dbReference type="Proteomes" id="UP001175001"/>
    </source>
</evidence>
<evidence type="ECO:0000256" key="1">
    <source>
        <dbReference type="SAM" id="MobiDB-lite"/>
    </source>
</evidence>